<dbReference type="GO" id="GO:0005886">
    <property type="term" value="C:plasma membrane"/>
    <property type="evidence" value="ECO:0007669"/>
    <property type="project" value="UniProtKB-SubCell"/>
</dbReference>
<evidence type="ECO:0000256" key="7">
    <source>
        <dbReference type="ARBA" id="ARBA00022989"/>
    </source>
</evidence>
<keyword evidence="3 9" id="KW-0813">Transport</keyword>
<keyword evidence="6 9" id="KW-0812">Transmembrane</keyword>
<proteinExistence type="inferred from homology"/>
<evidence type="ECO:0000313" key="12">
    <source>
        <dbReference type="Proteomes" id="UP000215931"/>
    </source>
</evidence>
<dbReference type="PANTHER" id="PTHR30413:SF8">
    <property type="entry name" value="TRANSPORT PERMEASE PROTEIN"/>
    <property type="match status" value="1"/>
</dbReference>
<sequence length="321" mass="35840">MHDARRVRCARGRRAAFTSIVCRQLVRGRILAKNRGSSVLMNAQQTTIITPRRGWFDLDFWHLWRYRDLLLLFAMRDIKVRYKQTLLGPAWLILQPLALTAALTTVISGIAGISTGGHPAPIFYLTALVLWSYFSQVVSTASQVFIANGHLFSKIYFPRLVVPVSSLLSNSVALAIQLGVALAFLLWYQLTGKVDGLSWRLAFFPLVIIQIAAFSLAVGLCLGASTAKYRDTAHMTPFLIQIWLFVTPIIFPFSAIPEQYRTLTGFLNPLAVIIDEWRWCFFGTSAVGAPQIAAALVTTSVVLFIGVVIFQRVERTAMDML</sequence>
<feature type="transmembrane region" description="Helical" evidence="9">
    <location>
        <begin position="167"/>
        <end position="190"/>
    </location>
</feature>
<feature type="transmembrane region" description="Helical" evidence="9">
    <location>
        <begin position="202"/>
        <end position="226"/>
    </location>
</feature>
<accession>A0A271KIN2</accession>
<evidence type="ECO:0000256" key="5">
    <source>
        <dbReference type="ARBA" id="ARBA00022519"/>
    </source>
</evidence>
<dbReference type="Proteomes" id="UP000215931">
    <property type="component" value="Unassembled WGS sequence"/>
</dbReference>
<comment type="caution">
    <text evidence="11">The sequence shown here is derived from an EMBL/GenBank/DDBJ whole genome shotgun (WGS) entry which is preliminary data.</text>
</comment>
<keyword evidence="5" id="KW-0997">Cell inner membrane</keyword>
<dbReference type="GO" id="GO:0015920">
    <property type="term" value="P:lipopolysaccharide transport"/>
    <property type="evidence" value="ECO:0007669"/>
    <property type="project" value="TreeGrafter"/>
</dbReference>
<dbReference type="PROSITE" id="PS51012">
    <property type="entry name" value="ABC_TM2"/>
    <property type="match status" value="1"/>
</dbReference>
<keyword evidence="4 9" id="KW-1003">Cell membrane</keyword>
<evidence type="ECO:0000256" key="4">
    <source>
        <dbReference type="ARBA" id="ARBA00022475"/>
    </source>
</evidence>
<dbReference type="EMBL" id="NPKH01000020">
    <property type="protein sequence ID" value="PAP94849.1"/>
    <property type="molecule type" value="Genomic_DNA"/>
</dbReference>
<evidence type="ECO:0000256" key="8">
    <source>
        <dbReference type="ARBA" id="ARBA00023136"/>
    </source>
</evidence>
<evidence type="ECO:0000259" key="10">
    <source>
        <dbReference type="PROSITE" id="PS51012"/>
    </source>
</evidence>
<dbReference type="PANTHER" id="PTHR30413">
    <property type="entry name" value="INNER MEMBRANE TRANSPORT PERMEASE"/>
    <property type="match status" value="1"/>
</dbReference>
<keyword evidence="12" id="KW-1185">Reference proteome</keyword>
<feature type="transmembrane region" description="Helical" evidence="9">
    <location>
        <begin position="86"/>
        <end position="110"/>
    </location>
</feature>
<feature type="transmembrane region" description="Helical" evidence="9">
    <location>
        <begin position="238"/>
        <end position="256"/>
    </location>
</feature>
<evidence type="ECO:0000256" key="6">
    <source>
        <dbReference type="ARBA" id="ARBA00022692"/>
    </source>
</evidence>
<evidence type="ECO:0000256" key="2">
    <source>
        <dbReference type="ARBA" id="ARBA00007783"/>
    </source>
</evidence>
<gene>
    <name evidence="11" type="ORF">CIT31_12020</name>
</gene>
<keyword evidence="8 9" id="KW-0472">Membrane</keyword>
<organism evidence="11 12">
    <name type="scientific">Mesorhizobium wenxiniae</name>
    <dbReference type="NCBI Taxonomy" id="2014805"/>
    <lineage>
        <taxon>Bacteria</taxon>
        <taxon>Pseudomonadati</taxon>
        <taxon>Pseudomonadota</taxon>
        <taxon>Alphaproteobacteria</taxon>
        <taxon>Hyphomicrobiales</taxon>
        <taxon>Phyllobacteriaceae</taxon>
        <taxon>Mesorhizobium</taxon>
    </lineage>
</organism>
<feature type="transmembrane region" description="Helical" evidence="9">
    <location>
        <begin position="122"/>
        <end position="146"/>
    </location>
</feature>
<dbReference type="GO" id="GO:0140359">
    <property type="term" value="F:ABC-type transporter activity"/>
    <property type="evidence" value="ECO:0007669"/>
    <property type="project" value="InterPro"/>
</dbReference>
<protein>
    <recommendedName>
        <fullName evidence="9">Transport permease protein</fullName>
    </recommendedName>
</protein>
<dbReference type="InterPro" id="IPR013525">
    <property type="entry name" value="ABC2_TM"/>
</dbReference>
<dbReference type="OrthoDB" id="9786910at2"/>
<comment type="similarity">
    <text evidence="2 9">Belongs to the ABC-2 integral membrane protein family.</text>
</comment>
<dbReference type="Pfam" id="PF01061">
    <property type="entry name" value="ABC2_membrane"/>
    <property type="match status" value="1"/>
</dbReference>
<evidence type="ECO:0000256" key="9">
    <source>
        <dbReference type="RuleBase" id="RU361157"/>
    </source>
</evidence>
<dbReference type="InterPro" id="IPR047817">
    <property type="entry name" value="ABC2_TM_bact-type"/>
</dbReference>
<keyword evidence="7 9" id="KW-1133">Transmembrane helix</keyword>
<feature type="domain" description="ABC transmembrane type-2" evidence="10">
    <location>
        <begin position="87"/>
        <end position="313"/>
    </location>
</feature>
<reference evidence="11 12" key="1">
    <citation type="submission" date="2017-08" db="EMBL/GenBank/DDBJ databases">
        <title>Mesorhizobium wenxinae sp. nov., a novel rhizobial species isolated from root nodules of chickpea (Cicer arietinum L.).</title>
        <authorList>
            <person name="Zhang J."/>
        </authorList>
    </citation>
    <scope>NUCLEOTIDE SEQUENCE [LARGE SCALE GENOMIC DNA]</scope>
    <source>
        <strain evidence="12">WYCCWR 10019</strain>
    </source>
</reference>
<name>A0A271KIN2_9HYPH</name>
<comment type="subcellular location">
    <subcellularLocation>
        <location evidence="1 9">Cell inner membrane</location>
        <topology evidence="1 9">Multi-pass membrane protein</topology>
    </subcellularLocation>
</comment>
<evidence type="ECO:0000256" key="3">
    <source>
        <dbReference type="ARBA" id="ARBA00022448"/>
    </source>
</evidence>
<evidence type="ECO:0000313" key="11">
    <source>
        <dbReference type="EMBL" id="PAP94849.1"/>
    </source>
</evidence>
<dbReference type="AlphaFoldDB" id="A0A271KIN2"/>
<feature type="transmembrane region" description="Helical" evidence="9">
    <location>
        <begin position="292"/>
        <end position="310"/>
    </location>
</feature>
<evidence type="ECO:0000256" key="1">
    <source>
        <dbReference type="ARBA" id="ARBA00004429"/>
    </source>
</evidence>